<accession>D8MYD0</accession>
<organism evidence="2">
    <name type="scientific">Ralstonia solanacearum PSI07</name>
    <dbReference type="NCBI Taxonomy" id="859657"/>
    <lineage>
        <taxon>Bacteria</taxon>
        <taxon>Pseudomonadati</taxon>
        <taxon>Pseudomonadota</taxon>
        <taxon>Betaproteobacteria</taxon>
        <taxon>Burkholderiales</taxon>
        <taxon>Burkholderiaceae</taxon>
        <taxon>Ralstonia</taxon>
        <taxon>Ralstonia solanacearum species complex</taxon>
    </lineage>
</organism>
<dbReference type="KEGG" id="rsl:RPSI07_p0009"/>
<geneLocation type="plasmid" evidence="2">
    <name>pRSI13</name>
</geneLocation>
<proteinExistence type="predicted"/>
<feature type="transmembrane region" description="Helical" evidence="1">
    <location>
        <begin position="17"/>
        <end position="39"/>
    </location>
</feature>
<dbReference type="EMBL" id="FP885890">
    <property type="protein sequence ID" value="CBJ34346.1"/>
    <property type="molecule type" value="Genomic_DNA"/>
</dbReference>
<sequence>MCNAVSRLVETLQKNPAGAAALVALAFIGLVAWVVYLLAK</sequence>
<reference evidence="2" key="2">
    <citation type="submission" date="2010-02" db="EMBL/GenBank/DDBJ databases">
        <authorList>
            <person name="Genoscope - CEA"/>
        </authorList>
    </citation>
    <scope>NUCLEOTIDE SEQUENCE</scope>
    <source>
        <strain evidence="2">PSI07</strain>
        <plasmid evidence="2">pRSI13</plasmid>
    </source>
</reference>
<keyword evidence="1" id="KW-0812">Transmembrane</keyword>
<evidence type="ECO:0000256" key="1">
    <source>
        <dbReference type="SAM" id="Phobius"/>
    </source>
</evidence>
<dbReference type="AlphaFoldDB" id="D8MYD0"/>
<dbReference type="PATRIC" id="fig|859657.5.peg.8"/>
<keyword evidence="2" id="KW-0614">Plasmid</keyword>
<keyword evidence="1" id="KW-0472">Membrane</keyword>
<keyword evidence="1" id="KW-1133">Transmembrane helix</keyword>
<name>D8MYD0_RALSL</name>
<evidence type="ECO:0000313" key="2">
    <source>
        <dbReference type="EMBL" id="CBJ34346.1"/>
    </source>
</evidence>
<reference evidence="2" key="1">
    <citation type="journal article" date="2010" name="BMC Genomics">
        <title>Genomes of three tomato pathogens within the Ralstonia solanacearum species complex reveal significant evolutionary divergence.</title>
        <authorList>
            <person name="Remenant B."/>
            <person name="Coupat-Goutaland B."/>
            <person name="Guidot A."/>
            <person name="Cellier G."/>
            <person name="Wicker E."/>
            <person name="Allen C."/>
            <person name="Fegan M."/>
            <person name="Pruvost O."/>
            <person name="Elbaz M."/>
            <person name="Calteau A."/>
            <person name="Salvignol G."/>
            <person name="Mornico D."/>
            <person name="Mangenot S."/>
            <person name="Barbe V."/>
            <person name="Medigue C."/>
            <person name="Prior P."/>
        </authorList>
    </citation>
    <scope>NUCLEOTIDE SEQUENCE [LARGE SCALE GENOMIC DNA]</scope>
    <source>
        <strain evidence="2">PSI07</strain>
        <plasmid evidence="2">pRSI13</plasmid>
    </source>
</reference>
<gene>
    <name evidence="2" type="ORF">RPSI07_p0009</name>
</gene>
<protein>
    <submittedName>
        <fullName evidence="2">Hypothethical protein</fullName>
    </submittedName>
</protein>